<dbReference type="EMBL" id="FMZM01000002">
    <property type="protein sequence ID" value="SDC46256.1"/>
    <property type="molecule type" value="Genomic_DNA"/>
</dbReference>
<accession>A0A1G6LU80</accession>
<dbReference type="AlphaFoldDB" id="A0A1G6LU80"/>
<reference evidence="1 2" key="1">
    <citation type="submission" date="2016-10" db="EMBL/GenBank/DDBJ databases">
        <authorList>
            <person name="de Groot N.N."/>
        </authorList>
    </citation>
    <scope>NUCLEOTIDE SEQUENCE [LARGE SCALE GENOMIC DNA]</scope>
    <source>
        <strain evidence="1 2">CGMCC 4.6858</strain>
    </source>
</reference>
<evidence type="ECO:0000313" key="2">
    <source>
        <dbReference type="Proteomes" id="UP000199034"/>
    </source>
</evidence>
<dbReference type="STRING" id="1045774.SAMN05421872_102348"/>
<sequence>MGDEFEADQHGYGEPSTTGEVEAAPGSVLESIRARRDRAKSVLFIDIKVPRYDPPVWVRFKPTEQKRIDGAGERARKSKDDDRTVIANAAILAEACIGVFEVVDDDKVSIDPTDRSTDPADWPKFDKRLARLLEIPAGKATDVVRGLYLTDGDIISTAADLGEWSGYARDMLEQDTEGN</sequence>
<dbReference type="OrthoDB" id="9845490at2"/>
<dbReference type="Proteomes" id="UP000199034">
    <property type="component" value="Unassembled WGS sequence"/>
</dbReference>
<protein>
    <submittedName>
        <fullName evidence="1">Uncharacterized protein</fullName>
    </submittedName>
</protein>
<keyword evidence="2" id="KW-1185">Reference proteome</keyword>
<dbReference type="RefSeq" id="WP_090851751.1">
    <property type="nucleotide sequence ID" value="NZ_FMZM01000002.1"/>
</dbReference>
<evidence type="ECO:0000313" key="1">
    <source>
        <dbReference type="EMBL" id="SDC46256.1"/>
    </source>
</evidence>
<gene>
    <name evidence="1" type="ORF">SAMN05421872_102348</name>
</gene>
<name>A0A1G6LU80_9ACTN</name>
<proteinExistence type="predicted"/>
<organism evidence="1 2">
    <name type="scientific">Nocardioides lianchengensis</name>
    <dbReference type="NCBI Taxonomy" id="1045774"/>
    <lineage>
        <taxon>Bacteria</taxon>
        <taxon>Bacillati</taxon>
        <taxon>Actinomycetota</taxon>
        <taxon>Actinomycetes</taxon>
        <taxon>Propionibacteriales</taxon>
        <taxon>Nocardioidaceae</taxon>
        <taxon>Nocardioides</taxon>
    </lineage>
</organism>